<dbReference type="PANTHER" id="PTHR11066:SF34">
    <property type="entry name" value="ACYL-COENZYME A THIOESTERASE 8"/>
    <property type="match status" value="1"/>
</dbReference>
<dbReference type="InterPro" id="IPR049449">
    <property type="entry name" value="TesB_ACOT8-like_N"/>
</dbReference>
<keyword evidence="7" id="KW-1185">Reference proteome</keyword>
<dbReference type="STRING" id="1210063.GCA_001612665_01330"/>
<dbReference type="CDD" id="cd03445">
    <property type="entry name" value="Thioesterase_II_repeat2"/>
    <property type="match status" value="1"/>
</dbReference>
<accession>A0A4R1FRN5</accession>
<protein>
    <submittedName>
        <fullName evidence="6">Acyl-CoA thioesterase-2</fullName>
    </submittedName>
</protein>
<name>A0A4R1FRN5_9NOCA</name>
<evidence type="ECO:0000313" key="7">
    <source>
        <dbReference type="Proteomes" id="UP000294856"/>
    </source>
</evidence>
<dbReference type="Pfam" id="PF13622">
    <property type="entry name" value="4HBT_3"/>
    <property type="match status" value="1"/>
</dbReference>
<feature type="domain" description="Acyl-CoA thioesterase-like N-terminal HotDog" evidence="4">
    <location>
        <begin position="53"/>
        <end position="126"/>
    </location>
</feature>
<dbReference type="Proteomes" id="UP000294856">
    <property type="component" value="Unassembled WGS sequence"/>
</dbReference>
<dbReference type="Pfam" id="PF20789">
    <property type="entry name" value="4HBT_3C"/>
    <property type="match status" value="1"/>
</dbReference>
<sequence>MTYNPPVEDTWNNLAACLDLRSIPTAPTDGQGSSPTGPPHIFEGSNQHLPHRRLFGGQLLGQFVRTANAVNPNKAVKSLHASFLREGTSDTPVHYLADSLHDGRSFGALTVTATQGRRPIATCAVSLHAAESGPSFQPLHLATTPPGPEHRVRFELLPWDTRSVTDLDAPDHGSTDYDLWMRMPVLNEGPAAALLAYSTDLNVIGTALRPFDGIDQRGNGTAFTSATTSHTIWFHRPFVTDDWLLLRHYGATVAHGRCFGRGDVFTADGTLVASFAQEALLRFHVDAVPTS</sequence>
<dbReference type="AlphaFoldDB" id="A0A4R1FRN5"/>
<dbReference type="InterPro" id="IPR042171">
    <property type="entry name" value="Acyl-CoA_hotdog"/>
</dbReference>
<dbReference type="InterPro" id="IPR029069">
    <property type="entry name" value="HotDog_dom_sf"/>
</dbReference>
<reference evidence="6 7" key="1">
    <citation type="submission" date="2019-03" db="EMBL/GenBank/DDBJ databases">
        <title>Genomic Encyclopedia of Type Strains, Phase IV (KMG-IV): sequencing the most valuable type-strain genomes for metagenomic binning, comparative biology and taxonomic classification.</title>
        <authorList>
            <person name="Goeker M."/>
        </authorList>
    </citation>
    <scope>NUCLEOTIDE SEQUENCE [LARGE SCALE GENOMIC DNA]</scope>
    <source>
        <strain evidence="6 7">DSM 44684</strain>
    </source>
</reference>
<dbReference type="InterPro" id="IPR003703">
    <property type="entry name" value="Acyl_CoA_thio"/>
</dbReference>
<dbReference type="CDD" id="cd03444">
    <property type="entry name" value="Thioesterase_II_repeat1"/>
    <property type="match status" value="1"/>
</dbReference>
<dbReference type="GO" id="GO:0047617">
    <property type="term" value="F:fatty acyl-CoA hydrolase activity"/>
    <property type="evidence" value="ECO:0007669"/>
    <property type="project" value="InterPro"/>
</dbReference>
<proteinExistence type="inferred from homology"/>
<keyword evidence="2" id="KW-0378">Hydrolase</keyword>
<feature type="domain" description="Acyl-CoA thioesterase-like C-terminal" evidence="5">
    <location>
        <begin position="152"/>
        <end position="280"/>
    </location>
</feature>
<dbReference type="GO" id="GO:0006637">
    <property type="term" value="P:acyl-CoA metabolic process"/>
    <property type="evidence" value="ECO:0007669"/>
    <property type="project" value="InterPro"/>
</dbReference>
<gene>
    <name evidence="6" type="ORF">DFR71_3671</name>
</gene>
<organism evidence="6 7">
    <name type="scientific">Nocardia alba</name>
    <dbReference type="NCBI Taxonomy" id="225051"/>
    <lineage>
        <taxon>Bacteria</taxon>
        <taxon>Bacillati</taxon>
        <taxon>Actinomycetota</taxon>
        <taxon>Actinomycetes</taxon>
        <taxon>Mycobacteriales</taxon>
        <taxon>Nocardiaceae</taxon>
        <taxon>Nocardia</taxon>
    </lineage>
</organism>
<evidence type="ECO:0000313" key="6">
    <source>
        <dbReference type="EMBL" id="TCJ97627.1"/>
    </source>
</evidence>
<dbReference type="PANTHER" id="PTHR11066">
    <property type="entry name" value="ACYL-COA THIOESTERASE"/>
    <property type="match status" value="1"/>
</dbReference>
<comment type="similarity">
    <text evidence="1">Belongs to the C/M/P thioester hydrolase family.</text>
</comment>
<evidence type="ECO:0000256" key="3">
    <source>
        <dbReference type="SAM" id="MobiDB-lite"/>
    </source>
</evidence>
<dbReference type="InterPro" id="IPR049450">
    <property type="entry name" value="ACOT8-like_C"/>
</dbReference>
<evidence type="ECO:0000259" key="5">
    <source>
        <dbReference type="Pfam" id="PF20789"/>
    </source>
</evidence>
<evidence type="ECO:0000256" key="1">
    <source>
        <dbReference type="ARBA" id="ARBA00006538"/>
    </source>
</evidence>
<dbReference type="EMBL" id="SMFR01000002">
    <property type="protein sequence ID" value="TCJ97627.1"/>
    <property type="molecule type" value="Genomic_DNA"/>
</dbReference>
<feature type="region of interest" description="Disordered" evidence="3">
    <location>
        <begin position="23"/>
        <end position="47"/>
    </location>
</feature>
<comment type="caution">
    <text evidence="6">The sequence shown here is derived from an EMBL/GenBank/DDBJ whole genome shotgun (WGS) entry which is preliminary data.</text>
</comment>
<evidence type="ECO:0000256" key="2">
    <source>
        <dbReference type="ARBA" id="ARBA00022801"/>
    </source>
</evidence>
<dbReference type="GO" id="GO:0009062">
    <property type="term" value="P:fatty acid catabolic process"/>
    <property type="evidence" value="ECO:0007669"/>
    <property type="project" value="TreeGrafter"/>
</dbReference>
<dbReference type="SUPFAM" id="SSF54637">
    <property type="entry name" value="Thioesterase/thiol ester dehydrase-isomerase"/>
    <property type="match status" value="2"/>
</dbReference>
<evidence type="ECO:0000259" key="4">
    <source>
        <dbReference type="Pfam" id="PF13622"/>
    </source>
</evidence>
<dbReference type="Gene3D" id="2.40.160.210">
    <property type="entry name" value="Acyl-CoA thioesterase, double hotdog domain"/>
    <property type="match status" value="1"/>
</dbReference>